<name>A0A1I3C4E0_9PLAN</name>
<gene>
    <name evidence="4" type="ORF">SAMN05421753_10299</name>
</gene>
<evidence type="ECO:0000256" key="2">
    <source>
        <dbReference type="PROSITE-ProRule" id="PRU00703"/>
    </source>
</evidence>
<dbReference type="STRING" id="1576369.SAMN05421753_10299"/>
<dbReference type="SMART" id="SM00116">
    <property type="entry name" value="CBS"/>
    <property type="match status" value="2"/>
</dbReference>
<reference evidence="5" key="1">
    <citation type="submission" date="2016-10" db="EMBL/GenBank/DDBJ databases">
        <authorList>
            <person name="Varghese N."/>
            <person name="Submissions S."/>
        </authorList>
    </citation>
    <scope>NUCLEOTIDE SEQUENCE [LARGE SCALE GENOMIC DNA]</scope>
    <source>
        <strain evidence="5">DSM 26348</strain>
    </source>
</reference>
<dbReference type="AlphaFoldDB" id="A0A1I3C4E0"/>
<dbReference type="Pfam" id="PF00571">
    <property type="entry name" value="CBS"/>
    <property type="match status" value="2"/>
</dbReference>
<dbReference type="InterPro" id="IPR051257">
    <property type="entry name" value="Diverse_CBS-Domain"/>
</dbReference>
<sequence length="161" mass="17197">MFLTVREVALRAPVTVLPDLAISEAEQLLISQNASEIYVTDATERLLGVVPDYEILKYRLIGGDGKARISALMSAITVTLEPSASIEAGARLLREHVHASIPVVEQGRLIGQLCRINLLRILAESGGATSGDLLPMQPPSVAAPKFMKPAQLAWGMAAASR</sequence>
<dbReference type="PANTHER" id="PTHR43080">
    <property type="entry name" value="CBS DOMAIN-CONTAINING PROTEIN CBSX3, MITOCHONDRIAL"/>
    <property type="match status" value="1"/>
</dbReference>
<evidence type="ECO:0000313" key="5">
    <source>
        <dbReference type="Proteomes" id="UP000199518"/>
    </source>
</evidence>
<proteinExistence type="predicted"/>
<feature type="domain" description="CBS" evidence="3">
    <location>
        <begin position="9"/>
        <end position="65"/>
    </location>
</feature>
<dbReference type="EMBL" id="FOQD01000002">
    <property type="protein sequence ID" value="SFH69414.1"/>
    <property type="molecule type" value="Genomic_DNA"/>
</dbReference>
<dbReference type="OrthoDB" id="213170at2"/>
<dbReference type="Gene3D" id="3.10.580.10">
    <property type="entry name" value="CBS-domain"/>
    <property type="match status" value="1"/>
</dbReference>
<organism evidence="4 5">
    <name type="scientific">Planctomicrobium piriforme</name>
    <dbReference type="NCBI Taxonomy" id="1576369"/>
    <lineage>
        <taxon>Bacteria</taxon>
        <taxon>Pseudomonadati</taxon>
        <taxon>Planctomycetota</taxon>
        <taxon>Planctomycetia</taxon>
        <taxon>Planctomycetales</taxon>
        <taxon>Planctomycetaceae</taxon>
        <taxon>Planctomicrobium</taxon>
    </lineage>
</organism>
<dbReference type="Proteomes" id="UP000199518">
    <property type="component" value="Unassembled WGS sequence"/>
</dbReference>
<dbReference type="RefSeq" id="WP_092047799.1">
    <property type="nucleotide sequence ID" value="NZ_FOQD01000002.1"/>
</dbReference>
<evidence type="ECO:0000256" key="1">
    <source>
        <dbReference type="ARBA" id="ARBA00023122"/>
    </source>
</evidence>
<protein>
    <submittedName>
        <fullName evidence="4">CBS domain-containing protein</fullName>
    </submittedName>
</protein>
<dbReference type="PANTHER" id="PTHR43080:SF2">
    <property type="entry name" value="CBS DOMAIN-CONTAINING PROTEIN"/>
    <property type="match status" value="1"/>
</dbReference>
<dbReference type="InterPro" id="IPR046342">
    <property type="entry name" value="CBS_dom_sf"/>
</dbReference>
<dbReference type="InterPro" id="IPR000644">
    <property type="entry name" value="CBS_dom"/>
</dbReference>
<dbReference type="CDD" id="cd02205">
    <property type="entry name" value="CBS_pair_SF"/>
    <property type="match status" value="1"/>
</dbReference>
<feature type="domain" description="CBS" evidence="3">
    <location>
        <begin position="73"/>
        <end position="129"/>
    </location>
</feature>
<evidence type="ECO:0000313" key="4">
    <source>
        <dbReference type="EMBL" id="SFH69414.1"/>
    </source>
</evidence>
<dbReference type="PROSITE" id="PS51371">
    <property type="entry name" value="CBS"/>
    <property type="match status" value="2"/>
</dbReference>
<dbReference type="SUPFAM" id="SSF54631">
    <property type="entry name" value="CBS-domain pair"/>
    <property type="match status" value="1"/>
</dbReference>
<evidence type="ECO:0000259" key="3">
    <source>
        <dbReference type="PROSITE" id="PS51371"/>
    </source>
</evidence>
<accession>A0A1I3C4E0</accession>
<keyword evidence="1 2" id="KW-0129">CBS domain</keyword>
<keyword evidence="5" id="KW-1185">Reference proteome</keyword>